<evidence type="ECO:0000313" key="10">
    <source>
        <dbReference type="Proteomes" id="UP000315167"/>
    </source>
</evidence>
<dbReference type="Pfam" id="PF04085">
    <property type="entry name" value="MreC"/>
    <property type="match status" value="1"/>
</dbReference>
<comment type="caution">
    <text evidence="9">The sequence shown here is derived from an EMBL/GenBank/DDBJ whole genome shotgun (WGS) entry which is preliminary data.</text>
</comment>
<dbReference type="InterPro" id="IPR007221">
    <property type="entry name" value="MreC"/>
</dbReference>
<dbReference type="NCBIfam" id="TIGR00219">
    <property type="entry name" value="mreC"/>
    <property type="match status" value="1"/>
</dbReference>
<evidence type="ECO:0000256" key="3">
    <source>
        <dbReference type="ARBA" id="ARBA00022960"/>
    </source>
</evidence>
<evidence type="ECO:0000256" key="2">
    <source>
        <dbReference type="ARBA" id="ARBA00013855"/>
    </source>
</evidence>
<evidence type="ECO:0000256" key="1">
    <source>
        <dbReference type="ARBA" id="ARBA00009369"/>
    </source>
</evidence>
<keyword evidence="10" id="KW-1185">Reference proteome</keyword>
<dbReference type="GO" id="GO:0005886">
    <property type="term" value="C:plasma membrane"/>
    <property type="evidence" value="ECO:0007669"/>
    <property type="project" value="TreeGrafter"/>
</dbReference>
<dbReference type="PIRSF" id="PIRSF038471">
    <property type="entry name" value="MreC"/>
    <property type="match status" value="1"/>
</dbReference>
<evidence type="ECO:0000256" key="7">
    <source>
        <dbReference type="SAM" id="Phobius"/>
    </source>
</evidence>
<dbReference type="InterPro" id="IPR042175">
    <property type="entry name" value="Cell/Rod_MreC_2"/>
</dbReference>
<protein>
    <recommendedName>
        <fullName evidence="2 5">Cell shape-determining protein MreC</fullName>
    </recommendedName>
    <alternativeName>
        <fullName evidence="4 5">Cell shape protein MreC</fullName>
    </alternativeName>
</protein>
<evidence type="ECO:0000256" key="4">
    <source>
        <dbReference type="ARBA" id="ARBA00032089"/>
    </source>
</evidence>
<proteinExistence type="inferred from homology"/>
<organism evidence="9 10">
    <name type="scientific">Luteimonas cucumeris</name>
    <dbReference type="NCBI Taxonomy" id="985012"/>
    <lineage>
        <taxon>Bacteria</taxon>
        <taxon>Pseudomonadati</taxon>
        <taxon>Pseudomonadota</taxon>
        <taxon>Gammaproteobacteria</taxon>
        <taxon>Lysobacterales</taxon>
        <taxon>Lysobacteraceae</taxon>
        <taxon>Luteimonas</taxon>
    </lineage>
</organism>
<dbReference type="PANTHER" id="PTHR34138">
    <property type="entry name" value="CELL SHAPE-DETERMINING PROTEIN MREC"/>
    <property type="match status" value="1"/>
</dbReference>
<dbReference type="Gene3D" id="2.40.10.340">
    <property type="entry name" value="Rod shape-determining protein MreC, domain 1"/>
    <property type="match status" value="1"/>
</dbReference>
<dbReference type="OrthoDB" id="9808025at2"/>
<dbReference type="InterPro" id="IPR055342">
    <property type="entry name" value="MreC_beta-barrel_core"/>
</dbReference>
<gene>
    <name evidence="9" type="ORF">IP90_02356</name>
</gene>
<comment type="similarity">
    <text evidence="1 5">Belongs to the MreC family.</text>
</comment>
<dbReference type="Gene3D" id="2.40.10.350">
    <property type="entry name" value="Rod shape-determining protein MreC, domain 2"/>
    <property type="match status" value="1"/>
</dbReference>
<keyword evidence="7" id="KW-0812">Transmembrane</keyword>
<dbReference type="PANTHER" id="PTHR34138:SF1">
    <property type="entry name" value="CELL SHAPE-DETERMINING PROTEIN MREC"/>
    <property type="match status" value="1"/>
</dbReference>
<evidence type="ECO:0000256" key="6">
    <source>
        <dbReference type="SAM" id="MobiDB-lite"/>
    </source>
</evidence>
<comment type="function">
    <text evidence="5">Involved in formation and maintenance of cell shape.</text>
</comment>
<sequence>MPSYAGPAPARPADVAGTLRLLAYLALGIALIVLDHRGGWLVQIRDKAEWVTEPLRWLAGLPGRIGNTVHDDAATRTRLAEDNRVLRNALLISGARLARLQSAANENARLRGMLGAAERGELDVQLAPILNIDLDPTRQRLVLGAGSGSGVRLGQVAIDAGGVLGQIIDVKPLTSTVLLLTDPDHAIPAALARNGVRLVVYGRGGRLELANIPMSSDVKVGDSVVTSGLGGRFPAGFPVGTIAALRPDDSRAFLVGDLEPAAQLDRGREVLLLRVNESRGLGPGAGGSKGATPTESASQASTSQSPAPSPQAPTR</sequence>
<dbReference type="InterPro" id="IPR042177">
    <property type="entry name" value="Cell/Rod_1"/>
</dbReference>
<feature type="region of interest" description="Disordered" evidence="6">
    <location>
        <begin position="277"/>
        <end position="315"/>
    </location>
</feature>
<dbReference type="AlphaFoldDB" id="A0A562L2Q4"/>
<keyword evidence="3 5" id="KW-0133">Cell shape</keyword>
<feature type="transmembrane region" description="Helical" evidence="7">
    <location>
        <begin position="15"/>
        <end position="34"/>
    </location>
</feature>
<keyword evidence="7" id="KW-0472">Membrane</keyword>
<evidence type="ECO:0000259" key="8">
    <source>
        <dbReference type="Pfam" id="PF04085"/>
    </source>
</evidence>
<evidence type="ECO:0000313" key="9">
    <source>
        <dbReference type="EMBL" id="TWI01796.1"/>
    </source>
</evidence>
<dbReference type="Proteomes" id="UP000315167">
    <property type="component" value="Unassembled WGS sequence"/>
</dbReference>
<evidence type="ECO:0000256" key="5">
    <source>
        <dbReference type="PIRNR" id="PIRNR038471"/>
    </source>
</evidence>
<name>A0A562L2Q4_9GAMM</name>
<dbReference type="EMBL" id="VLKN01000005">
    <property type="protein sequence ID" value="TWI01796.1"/>
    <property type="molecule type" value="Genomic_DNA"/>
</dbReference>
<reference evidence="9 10" key="1">
    <citation type="journal article" date="2015" name="Stand. Genomic Sci.">
        <title>Genomic Encyclopedia of Bacterial and Archaeal Type Strains, Phase III: the genomes of soil and plant-associated and newly described type strains.</title>
        <authorList>
            <person name="Whitman W.B."/>
            <person name="Woyke T."/>
            <person name="Klenk H.P."/>
            <person name="Zhou Y."/>
            <person name="Lilburn T.G."/>
            <person name="Beck B.J."/>
            <person name="De Vos P."/>
            <person name="Vandamme P."/>
            <person name="Eisen J.A."/>
            <person name="Garrity G."/>
            <person name="Hugenholtz P."/>
            <person name="Kyrpides N.C."/>
        </authorList>
    </citation>
    <scope>NUCLEOTIDE SEQUENCE [LARGE SCALE GENOMIC DNA]</scope>
    <source>
        <strain evidence="9 10">CGMCC 1.10821</strain>
    </source>
</reference>
<keyword evidence="7" id="KW-1133">Transmembrane helix</keyword>
<feature type="compositionally biased region" description="Low complexity" evidence="6">
    <location>
        <begin position="290"/>
        <end position="306"/>
    </location>
</feature>
<feature type="domain" description="Rod shape-determining protein MreC beta-barrel core" evidence="8">
    <location>
        <begin position="130"/>
        <end position="273"/>
    </location>
</feature>
<dbReference type="GO" id="GO:0008360">
    <property type="term" value="P:regulation of cell shape"/>
    <property type="evidence" value="ECO:0007669"/>
    <property type="project" value="UniProtKB-KW"/>
</dbReference>
<accession>A0A562L2Q4</accession>